<sequence>MQKLLNLIISNISFILVVLAMCSFVYAAFLFTFKATFIVGGLCLIALAYIVSPDERG</sequence>
<reference evidence="2 3" key="1">
    <citation type="journal article" date="2019" name="Int. J. Syst. Evol. Microbiol.">
        <title>Lactobacillus salitolerans sp. nov., a novel lactic acid bacterium isolated from spent mushroom substrates.</title>
        <authorList>
            <person name="Tohno M."/>
            <person name="Tanizawa Y."/>
            <person name="Kojima Y."/>
            <person name="Sakamoto M."/>
            <person name="Nakamura Y."/>
            <person name="Ohkuma M."/>
            <person name="Kobayashi H."/>
        </authorList>
    </citation>
    <scope>NUCLEOTIDE SEQUENCE [LARGE SCALE GENOMIC DNA]</scope>
    <source>
        <strain evidence="2 3">YK43</strain>
    </source>
</reference>
<organism evidence="2 3">
    <name type="scientific">Ligilactobacillus salitolerans</name>
    <dbReference type="NCBI Taxonomy" id="1808352"/>
    <lineage>
        <taxon>Bacteria</taxon>
        <taxon>Bacillati</taxon>
        <taxon>Bacillota</taxon>
        <taxon>Bacilli</taxon>
        <taxon>Lactobacillales</taxon>
        <taxon>Lactobacillaceae</taxon>
        <taxon>Ligilactobacillus</taxon>
    </lineage>
</organism>
<dbReference type="AlphaFoldDB" id="A0A401IUM4"/>
<name>A0A401IUM4_9LACO</name>
<protein>
    <recommendedName>
        <fullName evidence="4">DUF1056 domain-containing protein</fullName>
    </recommendedName>
</protein>
<keyword evidence="1" id="KW-0812">Transmembrane</keyword>
<feature type="transmembrane region" description="Helical" evidence="1">
    <location>
        <begin position="7"/>
        <end position="29"/>
    </location>
</feature>
<accession>A0A401IUM4</accession>
<gene>
    <name evidence="2" type="ORF">LFYK43_16570</name>
</gene>
<evidence type="ECO:0000256" key="1">
    <source>
        <dbReference type="SAM" id="Phobius"/>
    </source>
</evidence>
<keyword evidence="1" id="KW-1133">Transmembrane helix</keyword>
<comment type="caution">
    <text evidence="2">The sequence shown here is derived from an EMBL/GenBank/DDBJ whole genome shotgun (WGS) entry which is preliminary data.</text>
</comment>
<dbReference type="Proteomes" id="UP000286848">
    <property type="component" value="Unassembled WGS sequence"/>
</dbReference>
<evidence type="ECO:0000313" key="2">
    <source>
        <dbReference type="EMBL" id="GBG95198.1"/>
    </source>
</evidence>
<proteinExistence type="predicted"/>
<feature type="transmembrane region" description="Helical" evidence="1">
    <location>
        <begin position="35"/>
        <end position="52"/>
    </location>
</feature>
<dbReference type="EMBL" id="BFFP01000028">
    <property type="protein sequence ID" value="GBG95198.1"/>
    <property type="molecule type" value="Genomic_DNA"/>
</dbReference>
<evidence type="ECO:0000313" key="3">
    <source>
        <dbReference type="Proteomes" id="UP000286848"/>
    </source>
</evidence>
<keyword evidence="3" id="KW-1185">Reference proteome</keyword>
<evidence type="ECO:0008006" key="4">
    <source>
        <dbReference type="Google" id="ProtNLM"/>
    </source>
</evidence>
<keyword evidence="1" id="KW-0472">Membrane</keyword>